<dbReference type="InterPro" id="IPR036526">
    <property type="entry name" value="C-N_Hydrolase_sf"/>
</dbReference>
<keyword evidence="2" id="KW-1185">Reference proteome</keyword>
<name>A0A165D3U4_EXIGL</name>
<accession>A0A165D3U4</accession>
<sequence length="90" mass="9873">MSTFHSWYRRLSKELELDDAIGSSAHLPQPSVLVHLTGGKSLNFARYHAAASEVPHSVAITRIEQIATANNLLIVVGVIERDEGTLYCKA</sequence>
<protein>
    <submittedName>
        <fullName evidence="1">Uncharacterized protein</fullName>
    </submittedName>
</protein>
<dbReference type="InParanoid" id="A0A165D3U4"/>
<evidence type="ECO:0000313" key="2">
    <source>
        <dbReference type="Proteomes" id="UP000077266"/>
    </source>
</evidence>
<dbReference type="SUPFAM" id="SSF56317">
    <property type="entry name" value="Carbon-nitrogen hydrolase"/>
    <property type="match status" value="1"/>
</dbReference>
<dbReference type="Gene3D" id="3.60.110.10">
    <property type="entry name" value="Carbon-nitrogen hydrolase"/>
    <property type="match status" value="1"/>
</dbReference>
<evidence type="ECO:0000313" key="1">
    <source>
        <dbReference type="EMBL" id="KZV83721.1"/>
    </source>
</evidence>
<dbReference type="OrthoDB" id="10250282at2759"/>
<reference evidence="1 2" key="1">
    <citation type="journal article" date="2016" name="Mol. Biol. Evol.">
        <title>Comparative Genomics of Early-Diverging Mushroom-Forming Fungi Provides Insights into the Origins of Lignocellulose Decay Capabilities.</title>
        <authorList>
            <person name="Nagy L.G."/>
            <person name="Riley R."/>
            <person name="Tritt A."/>
            <person name="Adam C."/>
            <person name="Daum C."/>
            <person name="Floudas D."/>
            <person name="Sun H."/>
            <person name="Yadav J.S."/>
            <person name="Pangilinan J."/>
            <person name="Larsson K.H."/>
            <person name="Matsuura K."/>
            <person name="Barry K."/>
            <person name="Labutti K."/>
            <person name="Kuo R."/>
            <person name="Ohm R.A."/>
            <person name="Bhattacharya S.S."/>
            <person name="Shirouzu T."/>
            <person name="Yoshinaga Y."/>
            <person name="Martin F.M."/>
            <person name="Grigoriev I.V."/>
            <person name="Hibbett D.S."/>
        </authorList>
    </citation>
    <scope>NUCLEOTIDE SEQUENCE [LARGE SCALE GENOMIC DNA]</scope>
    <source>
        <strain evidence="1 2">HHB12029</strain>
    </source>
</reference>
<organism evidence="1 2">
    <name type="scientific">Exidia glandulosa HHB12029</name>
    <dbReference type="NCBI Taxonomy" id="1314781"/>
    <lineage>
        <taxon>Eukaryota</taxon>
        <taxon>Fungi</taxon>
        <taxon>Dikarya</taxon>
        <taxon>Basidiomycota</taxon>
        <taxon>Agaricomycotina</taxon>
        <taxon>Agaricomycetes</taxon>
        <taxon>Auriculariales</taxon>
        <taxon>Exidiaceae</taxon>
        <taxon>Exidia</taxon>
    </lineage>
</organism>
<dbReference type="EMBL" id="KV426257">
    <property type="protein sequence ID" value="KZV83721.1"/>
    <property type="molecule type" value="Genomic_DNA"/>
</dbReference>
<gene>
    <name evidence="1" type="ORF">EXIGLDRAFT_777266</name>
</gene>
<proteinExistence type="predicted"/>
<dbReference type="AlphaFoldDB" id="A0A165D3U4"/>
<dbReference type="Proteomes" id="UP000077266">
    <property type="component" value="Unassembled WGS sequence"/>
</dbReference>